<dbReference type="EMBL" id="BAABKX010000001">
    <property type="protein sequence ID" value="GAA5042884.1"/>
    <property type="molecule type" value="Genomic_DNA"/>
</dbReference>
<comment type="caution">
    <text evidence="2">The sequence shown here is derived from an EMBL/GenBank/DDBJ whole genome shotgun (WGS) entry which is preliminary data.</text>
</comment>
<feature type="region of interest" description="Disordered" evidence="1">
    <location>
        <begin position="59"/>
        <end position="115"/>
    </location>
</feature>
<evidence type="ECO:0000313" key="2">
    <source>
        <dbReference type="EMBL" id="GAA5042884.1"/>
    </source>
</evidence>
<proteinExistence type="predicted"/>
<protein>
    <submittedName>
        <fullName evidence="2">Uncharacterized protein</fullName>
    </submittedName>
</protein>
<accession>A0AAV3UE30</accession>
<feature type="region of interest" description="Disordered" evidence="1">
    <location>
        <begin position="1"/>
        <end position="41"/>
    </location>
</feature>
<dbReference type="Proteomes" id="UP001501729">
    <property type="component" value="Unassembled WGS sequence"/>
</dbReference>
<dbReference type="AlphaFoldDB" id="A0AAV3UE30"/>
<feature type="region of interest" description="Disordered" evidence="1">
    <location>
        <begin position="134"/>
        <end position="159"/>
    </location>
</feature>
<reference evidence="2 3" key="1">
    <citation type="journal article" date="2019" name="Int. J. Syst. Evol. Microbiol.">
        <title>The Global Catalogue of Microorganisms (GCM) 10K type strain sequencing project: providing services to taxonomists for standard genome sequencing and annotation.</title>
        <authorList>
            <consortium name="The Broad Institute Genomics Platform"/>
            <consortium name="The Broad Institute Genome Sequencing Center for Infectious Disease"/>
            <person name="Wu L."/>
            <person name="Ma J."/>
        </authorList>
    </citation>
    <scope>NUCLEOTIDE SEQUENCE [LARGE SCALE GENOMIC DNA]</scope>
    <source>
        <strain evidence="2 3">JCM 17504</strain>
    </source>
</reference>
<evidence type="ECO:0000313" key="3">
    <source>
        <dbReference type="Proteomes" id="UP001501729"/>
    </source>
</evidence>
<name>A0AAV3UE30_9EURY</name>
<dbReference type="RefSeq" id="WP_227775475.1">
    <property type="nucleotide sequence ID" value="NZ_BAABKX010000001.1"/>
</dbReference>
<evidence type="ECO:0000256" key="1">
    <source>
        <dbReference type="SAM" id="MobiDB-lite"/>
    </source>
</evidence>
<keyword evidence="3" id="KW-1185">Reference proteome</keyword>
<organism evidence="2 3">
    <name type="scientific">Haladaptatus pallidirubidus</name>
    <dbReference type="NCBI Taxonomy" id="1008152"/>
    <lineage>
        <taxon>Archaea</taxon>
        <taxon>Methanobacteriati</taxon>
        <taxon>Methanobacteriota</taxon>
        <taxon>Stenosarchaea group</taxon>
        <taxon>Halobacteria</taxon>
        <taxon>Halobacteriales</taxon>
        <taxon>Haladaptataceae</taxon>
        <taxon>Haladaptatus</taxon>
    </lineage>
</organism>
<sequence>MGLDSVSDAVVHPSNHTPAEPDSDDEGDFRAQKFGTTGADEGLHSRDITLFFYQLSRDDFPSDGFGRPTNQRFRQADQPPGTAPTDFREPGGLKGRTRSGNPEPASTAKSDRRERLKRAARFAGLERVRAFEAAKPPAVSPFSPNDAKRQNPFFRDATN</sequence>
<gene>
    <name evidence="2" type="ORF">GCM10025751_06800</name>
</gene>
<dbReference type="GeneID" id="68611225"/>